<dbReference type="Gene3D" id="3.40.30.10">
    <property type="entry name" value="Glutaredoxin"/>
    <property type="match status" value="1"/>
</dbReference>
<dbReference type="CDD" id="cd02968">
    <property type="entry name" value="SCO"/>
    <property type="match status" value="1"/>
</dbReference>
<proteinExistence type="inferred from homology"/>
<dbReference type="PANTHER" id="PTHR12151:SF25">
    <property type="entry name" value="LINALOOL DEHYDRATASE_ISOMERASE DOMAIN-CONTAINING PROTEIN"/>
    <property type="match status" value="1"/>
</dbReference>
<dbReference type="PROSITE" id="PS51352">
    <property type="entry name" value="THIOREDOXIN_2"/>
    <property type="match status" value="1"/>
</dbReference>
<sequence>MQKINRIIVYTLLLTIAVSGGFVRQAEAGNKKNKKSIESFVVPDAVLTNQNGVKVSLRTLLQTQKPVMLDFIYTACTTTCPVLSATYASIQNRLAPDTQRVQLVSISVDPDHDTPPVLKGYLKAYRAKPGWDFLTGSREEIDKVLKAFSIKEMSYNYFTLIRSSPDSNWIKITGRLDATEVISEYLK</sequence>
<accession>A0ABR9NW29</accession>
<dbReference type="Pfam" id="PF02630">
    <property type="entry name" value="SCO1-SenC"/>
    <property type="match status" value="1"/>
</dbReference>
<dbReference type="EMBL" id="JADBFD010000014">
    <property type="protein sequence ID" value="MBE2888472.1"/>
    <property type="molecule type" value="Genomic_DNA"/>
</dbReference>
<dbReference type="InterPro" id="IPR003782">
    <property type="entry name" value="SCO1/SenC"/>
</dbReference>
<organism evidence="4 5">
    <name type="scientific">Geobacter anodireducens</name>
    <dbReference type="NCBI Taxonomy" id="1340425"/>
    <lineage>
        <taxon>Bacteria</taxon>
        <taxon>Pseudomonadati</taxon>
        <taxon>Thermodesulfobacteriota</taxon>
        <taxon>Desulfuromonadia</taxon>
        <taxon>Geobacterales</taxon>
        <taxon>Geobacteraceae</taxon>
        <taxon>Geobacter</taxon>
    </lineage>
</organism>
<dbReference type="InterPro" id="IPR036249">
    <property type="entry name" value="Thioredoxin-like_sf"/>
</dbReference>
<keyword evidence="5" id="KW-1185">Reference proteome</keyword>
<dbReference type="Proteomes" id="UP000618926">
    <property type="component" value="Unassembled WGS sequence"/>
</dbReference>
<keyword evidence="2" id="KW-0186">Copper</keyword>
<comment type="similarity">
    <text evidence="1">Belongs to the SCO1/2 family.</text>
</comment>
<reference evidence="4 5" key="1">
    <citation type="submission" date="2020-10" db="EMBL/GenBank/DDBJ databases">
        <title>Investigation of anaerobic biodegradation of phenanthrene by a sulfate-dependent Geobacter anodireducens strain PheS2.</title>
        <authorList>
            <person name="Zhang Z."/>
        </authorList>
    </citation>
    <scope>NUCLEOTIDE SEQUENCE [LARGE SCALE GENOMIC DNA]</scope>
    <source>
        <strain evidence="4 5">PheS2</strain>
    </source>
</reference>
<dbReference type="PANTHER" id="PTHR12151">
    <property type="entry name" value="ELECTRON TRANSPORT PROTIN SCO1/SENC FAMILY MEMBER"/>
    <property type="match status" value="1"/>
</dbReference>
<evidence type="ECO:0000256" key="1">
    <source>
        <dbReference type="ARBA" id="ARBA00010996"/>
    </source>
</evidence>
<dbReference type="InterPro" id="IPR013766">
    <property type="entry name" value="Thioredoxin_domain"/>
</dbReference>
<gene>
    <name evidence="4" type="ORF">IIE05_10880</name>
</gene>
<evidence type="ECO:0000313" key="4">
    <source>
        <dbReference type="EMBL" id="MBE2888472.1"/>
    </source>
</evidence>
<feature type="domain" description="Thioredoxin" evidence="3">
    <location>
        <begin position="36"/>
        <end position="187"/>
    </location>
</feature>
<dbReference type="RefSeq" id="WP_192905597.1">
    <property type="nucleotide sequence ID" value="NZ_JADBFD010000014.1"/>
</dbReference>
<protein>
    <submittedName>
        <fullName evidence="4">SCO family protein</fullName>
    </submittedName>
</protein>
<evidence type="ECO:0000313" key="5">
    <source>
        <dbReference type="Proteomes" id="UP000618926"/>
    </source>
</evidence>
<evidence type="ECO:0000259" key="3">
    <source>
        <dbReference type="PROSITE" id="PS51352"/>
    </source>
</evidence>
<name>A0ABR9NW29_9BACT</name>
<dbReference type="SUPFAM" id="SSF52833">
    <property type="entry name" value="Thioredoxin-like"/>
    <property type="match status" value="1"/>
</dbReference>
<comment type="caution">
    <text evidence="4">The sequence shown here is derived from an EMBL/GenBank/DDBJ whole genome shotgun (WGS) entry which is preliminary data.</text>
</comment>
<evidence type="ECO:0000256" key="2">
    <source>
        <dbReference type="ARBA" id="ARBA00023008"/>
    </source>
</evidence>